<proteinExistence type="predicted"/>
<accession>A0ABS5S9N4</accession>
<protein>
    <recommendedName>
        <fullName evidence="3">DUF2249 domain-containing protein</fullName>
    </recommendedName>
</protein>
<evidence type="ECO:0000313" key="2">
    <source>
        <dbReference type="Proteomes" id="UP000756860"/>
    </source>
</evidence>
<name>A0ABS5S9N4_9BACT</name>
<evidence type="ECO:0008006" key="3">
    <source>
        <dbReference type="Google" id="ProtNLM"/>
    </source>
</evidence>
<dbReference type="EMBL" id="JAHCVK010000001">
    <property type="protein sequence ID" value="MBT0652093.1"/>
    <property type="molecule type" value="Genomic_DNA"/>
</dbReference>
<evidence type="ECO:0000313" key="1">
    <source>
        <dbReference type="EMBL" id="MBT0652093.1"/>
    </source>
</evidence>
<gene>
    <name evidence="1" type="ORF">KI810_03430</name>
</gene>
<reference evidence="1 2" key="1">
    <citation type="submission" date="2021-05" db="EMBL/GenBank/DDBJ databases">
        <title>The draft genome of Geobacter luticola JCM 17780.</title>
        <authorList>
            <person name="Xu Z."/>
            <person name="Masuda Y."/>
            <person name="Itoh H."/>
            <person name="Senoo K."/>
        </authorList>
    </citation>
    <scope>NUCLEOTIDE SEQUENCE [LARGE SCALE GENOMIC DNA]</scope>
    <source>
        <strain evidence="1 2">JCM 17780</strain>
    </source>
</reference>
<comment type="caution">
    <text evidence="1">The sequence shown here is derived from an EMBL/GenBank/DDBJ whole genome shotgun (WGS) entry which is preliminary data.</text>
</comment>
<keyword evidence="2" id="KW-1185">Reference proteome</keyword>
<dbReference type="RefSeq" id="WP_214174056.1">
    <property type="nucleotide sequence ID" value="NZ_JAHCVK010000001.1"/>
</dbReference>
<organism evidence="1 2">
    <name type="scientific">Geomobilimonas luticola</name>
    <dbReference type="NCBI Taxonomy" id="1114878"/>
    <lineage>
        <taxon>Bacteria</taxon>
        <taxon>Pseudomonadati</taxon>
        <taxon>Thermodesulfobacteriota</taxon>
        <taxon>Desulfuromonadia</taxon>
        <taxon>Geobacterales</taxon>
        <taxon>Geobacteraceae</taxon>
        <taxon>Geomobilimonas</taxon>
    </lineage>
</organism>
<dbReference type="Proteomes" id="UP000756860">
    <property type="component" value="Unassembled WGS sequence"/>
</dbReference>
<sequence length="107" mass="11470">MSFFARLHFSLLIIRHALVPGQFLSEPPSPGQTGNPFPSPRPVSAVELSWLLANPSDALNDAGKLSLLFPGALPLAAPFLLFRLKRLGFSACRVTADGNGLTLTAMR</sequence>